<evidence type="ECO:0000313" key="11">
    <source>
        <dbReference type="Proteomes" id="UP001528823"/>
    </source>
</evidence>
<proteinExistence type="inferred from homology"/>
<evidence type="ECO:0000256" key="7">
    <source>
        <dbReference type="SAM" id="MobiDB-lite"/>
    </source>
</evidence>
<feature type="domain" description="J" evidence="9">
    <location>
        <begin position="204"/>
        <end position="257"/>
    </location>
</feature>
<evidence type="ECO:0000256" key="8">
    <source>
        <dbReference type="SAM" id="Phobius"/>
    </source>
</evidence>
<evidence type="ECO:0000256" key="2">
    <source>
        <dbReference type="ARBA" id="ARBA00022692"/>
    </source>
</evidence>
<keyword evidence="2 8" id="KW-0812">Transmembrane</keyword>
<dbReference type="InterPro" id="IPR001623">
    <property type="entry name" value="DnaJ_domain"/>
</dbReference>
<evidence type="ECO:0000256" key="5">
    <source>
        <dbReference type="ARBA" id="ARBA00023186"/>
    </source>
</evidence>
<dbReference type="SUPFAM" id="SSF46565">
    <property type="entry name" value="Chaperone J-domain"/>
    <property type="match status" value="1"/>
</dbReference>
<dbReference type="PANTHER" id="PTHR12763:SF28">
    <property type="entry name" value="GEO10507P1-RELATED"/>
    <property type="match status" value="1"/>
</dbReference>
<dbReference type="PANTHER" id="PTHR12763">
    <property type="match status" value="1"/>
</dbReference>
<evidence type="ECO:0000256" key="6">
    <source>
        <dbReference type="ARBA" id="ARBA00038105"/>
    </source>
</evidence>
<evidence type="ECO:0000256" key="3">
    <source>
        <dbReference type="ARBA" id="ARBA00022989"/>
    </source>
</evidence>
<dbReference type="PROSITE" id="PS50076">
    <property type="entry name" value="DNAJ_2"/>
    <property type="match status" value="1"/>
</dbReference>
<feature type="transmembrane region" description="Helical" evidence="8">
    <location>
        <begin position="40"/>
        <end position="67"/>
    </location>
</feature>
<gene>
    <name evidence="10" type="ORF">ORQ98_06405</name>
</gene>
<dbReference type="CDD" id="cd06257">
    <property type="entry name" value="DnaJ"/>
    <property type="match status" value="1"/>
</dbReference>
<name>A0ABT5U5Y5_9GAMM</name>
<dbReference type="RefSeq" id="WP_274687954.1">
    <property type="nucleotide sequence ID" value="NZ_JAPMOU010000005.1"/>
</dbReference>
<feature type="region of interest" description="Disordered" evidence="7">
    <location>
        <begin position="178"/>
        <end position="198"/>
    </location>
</feature>
<dbReference type="EMBL" id="JAPMOU010000005">
    <property type="protein sequence ID" value="MDE1461595.1"/>
    <property type="molecule type" value="Genomic_DNA"/>
</dbReference>
<comment type="caution">
    <text evidence="10">The sequence shown here is derived from an EMBL/GenBank/DDBJ whole genome shotgun (WGS) entry which is preliminary data.</text>
</comment>
<feature type="compositionally biased region" description="Low complexity" evidence="7">
    <location>
        <begin position="178"/>
        <end position="194"/>
    </location>
</feature>
<dbReference type="InterPro" id="IPR036869">
    <property type="entry name" value="J_dom_sf"/>
</dbReference>
<evidence type="ECO:0000313" key="10">
    <source>
        <dbReference type="EMBL" id="MDE1461595.1"/>
    </source>
</evidence>
<comment type="subcellular location">
    <subcellularLocation>
        <location evidence="1">Membrane</location>
        <topology evidence="1">Single-pass membrane protein</topology>
    </subcellularLocation>
</comment>
<evidence type="ECO:0000256" key="4">
    <source>
        <dbReference type="ARBA" id="ARBA00023136"/>
    </source>
</evidence>
<evidence type="ECO:0000256" key="1">
    <source>
        <dbReference type="ARBA" id="ARBA00004167"/>
    </source>
</evidence>
<protein>
    <submittedName>
        <fullName evidence="10">DnaJ domain-containing protein</fullName>
    </submittedName>
</protein>
<reference evidence="10 11" key="1">
    <citation type="submission" date="2022-11" db="EMBL/GenBank/DDBJ databases">
        <title>Spartinivicinus poritis sp. nov., isolated from scleractinian coral Porites lutea.</title>
        <authorList>
            <person name="Zhang G."/>
            <person name="Cai L."/>
            <person name="Wei Q."/>
        </authorList>
    </citation>
    <scope>NUCLEOTIDE SEQUENCE [LARGE SCALE GENOMIC DNA]</scope>
    <source>
        <strain evidence="10 11">A2-2</strain>
    </source>
</reference>
<dbReference type="Proteomes" id="UP001528823">
    <property type="component" value="Unassembled WGS sequence"/>
</dbReference>
<accession>A0ABT5U5Y5</accession>
<keyword evidence="5" id="KW-0143">Chaperone</keyword>
<dbReference type="SMART" id="SM00271">
    <property type="entry name" value="DnaJ"/>
    <property type="match status" value="1"/>
</dbReference>
<dbReference type="Pfam" id="PF00226">
    <property type="entry name" value="DnaJ"/>
    <property type="match status" value="1"/>
</dbReference>
<organism evidence="10 11">
    <name type="scientific">Spartinivicinus poritis</name>
    <dbReference type="NCBI Taxonomy" id="2994640"/>
    <lineage>
        <taxon>Bacteria</taxon>
        <taxon>Pseudomonadati</taxon>
        <taxon>Pseudomonadota</taxon>
        <taxon>Gammaproteobacteria</taxon>
        <taxon>Oceanospirillales</taxon>
        <taxon>Zooshikellaceae</taxon>
        <taxon>Spartinivicinus</taxon>
    </lineage>
</organism>
<keyword evidence="4 8" id="KW-0472">Membrane</keyword>
<dbReference type="Gene3D" id="1.10.287.110">
    <property type="entry name" value="DnaJ domain"/>
    <property type="match status" value="1"/>
</dbReference>
<comment type="similarity">
    <text evidence="6">Belongs to the TIM14 family.</text>
</comment>
<evidence type="ECO:0000259" key="9">
    <source>
        <dbReference type="PROSITE" id="PS50076"/>
    </source>
</evidence>
<keyword evidence="3 8" id="KW-1133">Transmembrane helix</keyword>
<keyword evidence="11" id="KW-1185">Reference proteome</keyword>
<sequence>MSRLFILIALIGGSIAWYKYRKLPPEDRKKWLKKSLIITGLLFFAYLVITGRLSIVFALLAALIPFIRKGLSLASYWPFIQKLWQHKSILTPSAGAQQQAKGKQSTVRTPLLVMTLNHDSGEIDGEVLVGQYQGKRLSELTIEQLTELYSHCPTNEQDTHQLLDTYLSKMRSSEWQAFQEQQQSQQFHSHSRSAGGNEPMTVTEAAEVLGVKETATKQEIIDAHRRLMAKLHPDKGGSSYLAIQVNAAKDVMLAQLKI</sequence>